<dbReference type="SUPFAM" id="SSF48452">
    <property type="entry name" value="TPR-like"/>
    <property type="match status" value="2"/>
</dbReference>
<organism evidence="2 3">
    <name type="scientific">Shewanella youngdeokensis</name>
    <dbReference type="NCBI Taxonomy" id="2999068"/>
    <lineage>
        <taxon>Bacteria</taxon>
        <taxon>Pseudomonadati</taxon>
        <taxon>Pseudomonadota</taxon>
        <taxon>Gammaproteobacteria</taxon>
        <taxon>Alteromonadales</taxon>
        <taxon>Shewanellaceae</taxon>
        <taxon>Shewanella</taxon>
    </lineage>
</organism>
<sequence>MVKVCWSLVLLLLMFAPVSHARDLTRYESGKLSKASELLEQNDIAAAMVVMQPLLELESPHPVVFQYACRNLGDNGAEREAEQCWARGYKLYPNDINIAINLANANLQAEAYQAAIDVLTALDMASLAQKSAKQASASIEQQRTLLSQVRYMQGYAHYQLTQYQAALAILLEGELKPHWWPLVTYSQLALEQWSNAKQSAQQWLALDPINQTAWQVLARSEMGLNNPLNAAVANDIVAQLSPQKTPTNISLLGNLKAYNFAAQCTQKPAVEAFSQLDLSCAQYAWLAGLNQQAAAYLQRFEVVASSSNPNPYYDDYYLLQGQVLAALKQADAARSAWSKVGLQVLPMGSAAEIKHARQKRNQLSGQALLLTGQSYWLAQQWPEAQASYRKLAQTPGFETIAKAFGQRLDAFGMLNKR</sequence>
<reference evidence="2 3" key="1">
    <citation type="submission" date="2023-10" db="EMBL/GenBank/DDBJ databases">
        <title>Complete genome sequence of Shewanella sp. DAU334.</title>
        <authorList>
            <person name="Lee Y.-S."/>
            <person name="Jeong H.-R."/>
            <person name="Hwang E.-J."/>
            <person name="Choi Y.-L."/>
            <person name="Kim G.-D."/>
        </authorList>
    </citation>
    <scope>NUCLEOTIDE SEQUENCE [LARGE SCALE GENOMIC DNA]</scope>
    <source>
        <strain evidence="2 3">DAU334</strain>
    </source>
</reference>
<dbReference type="EMBL" id="CP136522">
    <property type="protein sequence ID" value="WOT04591.1"/>
    <property type="molecule type" value="Genomic_DNA"/>
</dbReference>
<name>A0ABZ0JWN7_9GAMM</name>
<keyword evidence="3" id="KW-1185">Reference proteome</keyword>
<gene>
    <name evidence="2" type="ORF">RGE70_14850</name>
</gene>
<feature type="chain" id="PRO_5045191114" evidence="1">
    <location>
        <begin position="22"/>
        <end position="417"/>
    </location>
</feature>
<dbReference type="InterPro" id="IPR011990">
    <property type="entry name" value="TPR-like_helical_dom_sf"/>
</dbReference>
<dbReference type="Proteomes" id="UP001529491">
    <property type="component" value="Chromosome"/>
</dbReference>
<accession>A0ABZ0JWN7</accession>
<proteinExistence type="predicted"/>
<evidence type="ECO:0000256" key="1">
    <source>
        <dbReference type="SAM" id="SignalP"/>
    </source>
</evidence>
<evidence type="ECO:0000313" key="3">
    <source>
        <dbReference type="Proteomes" id="UP001529491"/>
    </source>
</evidence>
<evidence type="ECO:0000313" key="2">
    <source>
        <dbReference type="EMBL" id="WOT04591.1"/>
    </source>
</evidence>
<keyword evidence="1" id="KW-0732">Signal</keyword>
<feature type="signal peptide" evidence="1">
    <location>
        <begin position="1"/>
        <end position="21"/>
    </location>
</feature>
<protein>
    <submittedName>
        <fullName evidence="2">Tetratricopeptide repeat protein</fullName>
    </submittedName>
</protein>
<dbReference type="RefSeq" id="WP_310472227.1">
    <property type="nucleotide sequence ID" value="NZ_CP136522.1"/>
</dbReference>
<dbReference type="Gene3D" id="1.25.40.10">
    <property type="entry name" value="Tetratricopeptide repeat domain"/>
    <property type="match status" value="2"/>
</dbReference>